<reference evidence="2" key="1">
    <citation type="journal article" date="2020" name="Stud. Mycol.">
        <title>101 Dothideomycetes genomes: a test case for predicting lifestyles and emergence of pathogens.</title>
        <authorList>
            <person name="Haridas S."/>
            <person name="Albert R."/>
            <person name="Binder M."/>
            <person name="Bloem J."/>
            <person name="Labutti K."/>
            <person name="Salamov A."/>
            <person name="Andreopoulos B."/>
            <person name="Baker S."/>
            <person name="Barry K."/>
            <person name="Bills G."/>
            <person name="Bluhm B."/>
            <person name="Cannon C."/>
            <person name="Castanera R."/>
            <person name="Culley D."/>
            <person name="Daum C."/>
            <person name="Ezra D."/>
            <person name="Gonzalez J."/>
            <person name="Henrissat B."/>
            <person name="Kuo A."/>
            <person name="Liang C."/>
            <person name="Lipzen A."/>
            <person name="Lutzoni F."/>
            <person name="Magnuson J."/>
            <person name="Mondo S."/>
            <person name="Nolan M."/>
            <person name="Ohm R."/>
            <person name="Pangilinan J."/>
            <person name="Park H.-J."/>
            <person name="Ramirez L."/>
            <person name="Alfaro M."/>
            <person name="Sun H."/>
            <person name="Tritt A."/>
            <person name="Yoshinaga Y."/>
            <person name="Zwiers L.-H."/>
            <person name="Turgeon B."/>
            <person name="Goodwin S."/>
            <person name="Spatafora J."/>
            <person name="Crous P."/>
            <person name="Grigoriev I."/>
        </authorList>
    </citation>
    <scope>NUCLEOTIDE SEQUENCE</scope>
    <source>
        <strain evidence="2">ATCC 16933</strain>
    </source>
</reference>
<organism evidence="2 3">
    <name type="scientific">Lineolata rhizophorae</name>
    <dbReference type="NCBI Taxonomy" id="578093"/>
    <lineage>
        <taxon>Eukaryota</taxon>
        <taxon>Fungi</taxon>
        <taxon>Dikarya</taxon>
        <taxon>Ascomycota</taxon>
        <taxon>Pezizomycotina</taxon>
        <taxon>Dothideomycetes</taxon>
        <taxon>Dothideomycetes incertae sedis</taxon>
        <taxon>Lineolatales</taxon>
        <taxon>Lineolataceae</taxon>
        <taxon>Lineolata</taxon>
    </lineage>
</organism>
<proteinExistence type="predicted"/>
<dbReference type="OrthoDB" id="10253329at2759"/>
<protein>
    <recommendedName>
        <fullName evidence="4">CHY-type domain-containing protein</fullName>
    </recommendedName>
</protein>
<gene>
    <name evidence="2" type="ORF">BDY21DRAFT_358009</name>
</gene>
<feature type="region of interest" description="Disordered" evidence="1">
    <location>
        <begin position="120"/>
        <end position="167"/>
    </location>
</feature>
<accession>A0A6A6NM31</accession>
<feature type="region of interest" description="Disordered" evidence="1">
    <location>
        <begin position="67"/>
        <end position="104"/>
    </location>
</feature>
<feature type="compositionally biased region" description="Low complexity" evidence="1">
    <location>
        <begin position="67"/>
        <end position="85"/>
    </location>
</feature>
<dbReference type="AlphaFoldDB" id="A0A6A6NM31"/>
<evidence type="ECO:0008006" key="4">
    <source>
        <dbReference type="Google" id="ProtNLM"/>
    </source>
</evidence>
<keyword evidence="3" id="KW-1185">Reference proteome</keyword>
<evidence type="ECO:0000313" key="2">
    <source>
        <dbReference type="EMBL" id="KAF2452800.1"/>
    </source>
</evidence>
<evidence type="ECO:0000256" key="1">
    <source>
        <dbReference type="SAM" id="MobiDB-lite"/>
    </source>
</evidence>
<feature type="compositionally biased region" description="Basic and acidic residues" evidence="1">
    <location>
        <begin position="88"/>
        <end position="104"/>
    </location>
</feature>
<feature type="compositionally biased region" description="Acidic residues" evidence="1">
    <location>
        <begin position="130"/>
        <end position="158"/>
    </location>
</feature>
<evidence type="ECO:0000313" key="3">
    <source>
        <dbReference type="Proteomes" id="UP000799766"/>
    </source>
</evidence>
<dbReference type="EMBL" id="MU001703">
    <property type="protein sequence ID" value="KAF2452800.1"/>
    <property type="molecule type" value="Genomic_DNA"/>
</dbReference>
<dbReference type="Proteomes" id="UP000799766">
    <property type="component" value="Unassembled WGS sequence"/>
</dbReference>
<name>A0A6A6NM31_9PEZI</name>
<sequence>MYDLEPCRVEIVGVEGPGGVEAREGVERAFAARAEDRRDLSLVNHVNWLAQNMHALVVQEGGGGAQARARVDGPGAVEPGAEPGAIVLEKDGGEPAAKEEKEARDEYYYATDLPSRSHIIKIPRPPEWSAGDDDGGDDSSDLTDSYSEDDDEAEEQEDDAQRQNQTSMTSLAERGIMISLPFLELHGIELLELVSPSVTVKCDRCKTTMDVSSLKNNTSASSSGMRTESCKKCANPFGIGYRMDMMHANSVRAGYLDLDGCTVVDLLPSAFVPTCSECSTPASSVAAVRGDAAMAICRECHRRMNFHIPEVKFLLVNTSTGGAKEKLGIVAGHELPKRGRCAHYSKSYRWFRCHDETESHPNEHANRMICSSREQNYRPEDCAICHATLVGKRGTGFWEGGKGKAGLDWLRLFFSCHSEFFLTAM</sequence>